<evidence type="ECO:0000256" key="4">
    <source>
        <dbReference type="ARBA" id="ARBA00022679"/>
    </source>
</evidence>
<evidence type="ECO:0000256" key="6">
    <source>
        <dbReference type="HAMAP-Rule" id="MF_00735"/>
    </source>
</evidence>
<evidence type="ECO:0000256" key="5">
    <source>
        <dbReference type="ARBA" id="ARBA00022691"/>
    </source>
</evidence>
<gene>
    <name evidence="6 7" type="primary">prmA</name>
    <name evidence="7" type="ORF">C6Y28_00270</name>
</gene>
<evidence type="ECO:0000256" key="3">
    <source>
        <dbReference type="ARBA" id="ARBA00022603"/>
    </source>
</evidence>
<protein>
    <recommendedName>
        <fullName evidence="6">Ribosomal protein L11 methyltransferase</fullName>
        <shortName evidence="6">L11 Mtase</shortName>
        <ecNumber evidence="6">2.1.1.-</ecNumber>
    </recommendedName>
</protein>
<comment type="catalytic activity">
    <reaction evidence="6">
        <text>L-lysyl-[protein] + 3 S-adenosyl-L-methionine = N(6),N(6),N(6)-trimethyl-L-lysyl-[protein] + 3 S-adenosyl-L-homocysteine + 3 H(+)</text>
        <dbReference type="Rhea" id="RHEA:54192"/>
        <dbReference type="Rhea" id="RHEA-COMP:9752"/>
        <dbReference type="Rhea" id="RHEA-COMP:13826"/>
        <dbReference type="ChEBI" id="CHEBI:15378"/>
        <dbReference type="ChEBI" id="CHEBI:29969"/>
        <dbReference type="ChEBI" id="CHEBI:57856"/>
        <dbReference type="ChEBI" id="CHEBI:59789"/>
        <dbReference type="ChEBI" id="CHEBI:61961"/>
    </reaction>
</comment>
<dbReference type="GeneID" id="97490731"/>
<dbReference type="HAMAP" id="MF_00735">
    <property type="entry name" value="Methyltr_PrmA"/>
    <property type="match status" value="1"/>
</dbReference>
<dbReference type="Proteomes" id="UP000238358">
    <property type="component" value="Chromosome"/>
</dbReference>
<dbReference type="OrthoDB" id="9785995at2"/>
<keyword evidence="7" id="KW-0689">Ribosomal protein</keyword>
<dbReference type="PANTHER" id="PTHR43648:SF1">
    <property type="entry name" value="ELECTRON TRANSFER FLAVOPROTEIN BETA SUBUNIT LYSINE METHYLTRANSFERASE"/>
    <property type="match status" value="1"/>
</dbReference>
<dbReference type="PANTHER" id="PTHR43648">
    <property type="entry name" value="ELECTRON TRANSFER FLAVOPROTEIN BETA SUBUNIT LYSINE METHYLTRANSFERASE"/>
    <property type="match status" value="1"/>
</dbReference>
<dbReference type="NCBIfam" id="TIGR00406">
    <property type="entry name" value="prmA"/>
    <property type="match status" value="1"/>
</dbReference>
<proteinExistence type="inferred from homology"/>
<reference evidence="7 8" key="1">
    <citation type="journal article" date="2018" name="Genome Announc.">
        <title>Complete genomes of two Megasphaera elsdenii strains, NCIMB 702410 and ATCC 25940.</title>
        <authorList>
            <person name="Hatmaker E.A."/>
            <person name="O'Dell K."/>
            <person name="Riley L.A."/>
            <person name="Klingeman D.M."/>
            <person name="Guss A.M."/>
        </authorList>
    </citation>
    <scope>NUCLEOTIDE SEQUENCE [LARGE SCALE GENOMIC DNA]</scope>
    <source>
        <strain evidence="7 8">NCIMB702410</strain>
    </source>
</reference>
<dbReference type="AlphaFoldDB" id="A0A269TDL2"/>
<dbReference type="Gene3D" id="3.40.50.150">
    <property type="entry name" value="Vaccinia Virus protein VP39"/>
    <property type="match status" value="1"/>
</dbReference>
<dbReference type="InterPro" id="IPR029063">
    <property type="entry name" value="SAM-dependent_MTases_sf"/>
</dbReference>
<comment type="function">
    <text evidence="6">Methylates ribosomal protein L11.</text>
</comment>
<feature type="binding site" evidence="6">
    <location>
        <position position="228"/>
    </location>
    <ligand>
        <name>S-adenosyl-L-methionine</name>
        <dbReference type="ChEBI" id="CHEBI:59789"/>
    </ligand>
</feature>
<dbReference type="GO" id="GO:0032259">
    <property type="term" value="P:methylation"/>
    <property type="evidence" value="ECO:0007669"/>
    <property type="project" value="UniProtKB-KW"/>
</dbReference>
<dbReference type="PIRSF" id="PIRSF000401">
    <property type="entry name" value="RPL11_MTase"/>
    <property type="match status" value="1"/>
</dbReference>
<evidence type="ECO:0000256" key="1">
    <source>
        <dbReference type="ARBA" id="ARBA00009741"/>
    </source>
</evidence>
<accession>A0A269TDL2</accession>
<dbReference type="GO" id="GO:0005737">
    <property type="term" value="C:cytoplasm"/>
    <property type="evidence" value="ECO:0007669"/>
    <property type="project" value="UniProtKB-SubCell"/>
</dbReference>
<sequence length="291" mass="31609">MQWNEVDLLVSPTATDLVALLVFECGSNGSVIDDEHPDHKGRIRITAYFPLAQEGLVETIREKMGALESRGVDLGDWKVVEKKADDKDWLFAWQEHFHPKKISRHFWAAPAWEPARPADGEDVLSIDPGLAFGSGFHDTTCMCVQYLEDTVKPGDTVFDIGTGTGILAIAAAKLGASRVTAVDFDAVAVKQAAVNAKLNGVEERLTIANSDLLAAIPQGEQADVVVANLVTNAVLALLPTLPPYLKEGGTLIASGIIDERIDEVRRAAAAVGFTWVDEQFRSGWYAVLMKR</sequence>
<evidence type="ECO:0000313" key="7">
    <source>
        <dbReference type="EMBL" id="AVO26184.1"/>
    </source>
</evidence>
<dbReference type="Pfam" id="PF06325">
    <property type="entry name" value="PrmA"/>
    <property type="match status" value="1"/>
</dbReference>
<dbReference type="EMBL" id="CP027569">
    <property type="protein sequence ID" value="AVO26184.1"/>
    <property type="molecule type" value="Genomic_DNA"/>
</dbReference>
<dbReference type="InterPro" id="IPR004498">
    <property type="entry name" value="Ribosomal_PrmA_MeTrfase"/>
</dbReference>
<keyword evidence="7" id="KW-0687">Ribonucleoprotein</keyword>
<dbReference type="EC" id="2.1.1.-" evidence="6"/>
<keyword evidence="2 6" id="KW-0963">Cytoplasm</keyword>
<keyword evidence="5 6" id="KW-0949">S-adenosyl-L-methionine</keyword>
<dbReference type="RefSeq" id="WP_014016406.1">
    <property type="nucleotide sequence ID" value="NZ_CABMON010000009.1"/>
</dbReference>
<keyword evidence="3 6" id="KW-0489">Methyltransferase</keyword>
<feature type="binding site" evidence="6">
    <location>
        <position position="140"/>
    </location>
    <ligand>
        <name>S-adenosyl-L-methionine</name>
        <dbReference type="ChEBI" id="CHEBI:59789"/>
    </ligand>
</feature>
<dbReference type="CDD" id="cd02440">
    <property type="entry name" value="AdoMet_MTases"/>
    <property type="match status" value="1"/>
</dbReference>
<evidence type="ECO:0000313" key="8">
    <source>
        <dbReference type="Proteomes" id="UP000238358"/>
    </source>
</evidence>
<comment type="similarity">
    <text evidence="1 6">Belongs to the methyltransferase superfamily. PrmA family.</text>
</comment>
<evidence type="ECO:0000256" key="2">
    <source>
        <dbReference type="ARBA" id="ARBA00022490"/>
    </source>
</evidence>
<dbReference type="GO" id="GO:0008276">
    <property type="term" value="F:protein methyltransferase activity"/>
    <property type="evidence" value="ECO:0007669"/>
    <property type="project" value="UniProtKB-UniRule"/>
</dbReference>
<dbReference type="SUPFAM" id="SSF53335">
    <property type="entry name" value="S-adenosyl-L-methionine-dependent methyltransferases"/>
    <property type="match status" value="1"/>
</dbReference>
<feature type="binding site" evidence="6">
    <location>
        <position position="183"/>
    </location>
    <ligand>
        <name>S-adenosyl-L-methionine</name>
        <dbReference type="ChEBI" id="CHEBI:59789"/>
    </ligand>
</feature>
<keyword evidence="4 6" id="KW-0808">Transferase</keyword>
<comment type="subcellular location">
    <subcellularLocation>
        <location evidence="6">Cytoplasm</location>
    </subcellularLocation>
</comment>
<dbReference type="GO" id="GO:0005840">
    <property type="term" value="C:ribosome"/>
    <property type="evidence" value="ECO:0007669"/>
    <property type="project" value="UniProtKB-KW"/>
</dbReference>
<organism evidence="7 8">
    <name type="scientific">Megasphaera elsdenii</name>
    <dbReference type="NCBI Taxonomy" id="907"/>
    <lineage>
        <taxon>Bacteria</taxon>
        <taxon>Bacillati</taxon>
        <taxon>Bacillota</taxon>
        <taxon>Negativicutes</taxon>
        <taxon>Veillonellales</taxon>
        <taxon>Veillonellaceae</taxon>
        <taxon>Megasphaera</taxon>
    </lineage>
</organism>
<name>A0A269TDL2_MEGEL</name>
<dbReference type="InterPro" id="IPR050078">
    <property type="entry name" value="Ribosomal_L11_MeTrfase_PrmA"/>
</dbReference>
<feature type="binding site" evidence="6">
    <location>
        <position position="161"/>
    </location>
    <ligand>
        <name>S-adenosyl-L-methionine</name>
        <dbReference type="ChEBI" id="CHEBI:59789"/>
    </ligand>
</feature>